<dbReference type="InterPro" id="IPR008962">
    <property type="entry name" value="PapD-like_sf"/>
</dbReference>
<reference evidence="3" key="1">
    <citation type="submission" date="2020-11" db="EMBL/GenBank/DDBJ databases">
        <authorList>
            <person name="Tran Van P."/>
        </authorList>
    </citation>
    <scope>NUCLEOTIDE SEQUENCE</scope>
</reference>
<dbReference type="CDD" id="cd00170">
    <property type="entry name" value="SEC14"/>
    <property type="match status" value="1"/>
</dbReference>
<dbReference type="PANTHER" id="PTHR46384:SF1">
    <property type="entry name" value="MOTILE SPERM DOMAIN-CONTAINING PROTEIN 2"/>
    <property type="match status" value="1"/>
</dbReference>
<dbReference type="InterPro" id="IPR036865">
    <property type="entry name" value="CRAL-TRIO_dom_sf"/>
</dbReference>
<dbReference type="GO" id="GO:0012505">
    <property type="term" value="C:endomembrane system"/>
    <property type="evidence" value="ECO:0007669"/>
    <property type="project" value="TreeGrafter"/>
</dbReference>
<dbReference type="PROSITE" id="PS50191">
    <property type="entry name" value="CRAL_TRIO"/>
    <property type="match status" value="1"/>
</dbReference>
<dbReference type="InterPro" id="IPR036273">
    <property type="entry name" value="CRAL/TRIO_N_dom_sf"/>
</dbReference>
<dbReference type="Gene3D" id="3.40.525.10">
    <property type="entry name" value="CRAL-TRIO lipid binding domain"/>
    <property type="match status" value="1"/>
</dbReference>
<name>A0A7R9LEX5_9ACAR</name>
<dbReference type="SUPFAM" id="SSF49354">
    <property type="entry name" value="PapD-like"/>
    <property type="match status" value="1"/>
</dbReference>
<evidence type="ECO:0008006" key="5">
    <source>
        <dbReference type="Google" id="ProtNLM"/>
    </source>
</evidence>
<dbReference type="EMBL" id="CAJPVJ010000610">
    <property type="protein sequence ID" value="CAG2162973.1"/>
    <property type="molecule type" value="Genomic_DNA"/>
</dbReference>
<dbReference type="InterPro" id="IPR013783">
    <property type="entry name" value="Ig-like_fold"/>
</dbReference>
<feature type="domain" description="MSP" evidence="2">
    <location>
        <begin position="331"/>
        <end position="449"/>
    </location>
</feature>
<evidence type="ECO:0000313" key="4">
    <source>
        <dbReference type="Proteomes" id="UP000728032"/>
    </source>
</evidence>
<dbReference type="InterPro" id="IPR001251">
    <property type="entry name" value="CRAL-TRIO_dom"/>
</dbReference>
<dbReference type="SMART" id="SM00516">
    <property type="entry name" value="SEC14"/>
    <property type="match status" value="1"/>
</dbReference>
<dbReference type="Pfam" id="PF00635">
    <property type="entry name" value="Motile_Sperm"/>
    <property type="match status" value="1"/>
</dbReference>
<gene>
    <name evidence="3" type="ORF">ONB1V03_LOCUS2557</name>
</gene>
<sequence length="484" mass="55833">MTIITKQHSNKSGELVIQVRQRFLEDYTNNPDVYNEEDVERIRTNDWYVKRFLLARRRNVDEAYEMLRNTIRWRQEFGLPTMIDTDFPTEFYKVGGLFQYERDLSGNVVIYLRIRMHRKIAEMSDPIKRFLMHIVDKTDRQVDGNGMVIVFDCSGAGYSNMDLDFLTFLITAGNSYFPVGLKYILVYELSWLLNAFRRIAMSLIPQTFLPLIKFADKSDITNYISLDNLPDFMGGTCKRNYRYIPKGCPTVADIAAKNGYTQEDIDRILPIFEPLLAEADKAIADNNYLDTIDNNEEITIGSIEMNEKIESNGTISENLVPINKTNSKPNILGLFPNDLMHFIYESHSQTYETNILLQNLCETPIAYKIQSNNPNNYNVSPRLGIIMFGASLRCNIQLISGRRHHPKDKFLIIALPINDHKLNVNQFARLWKDNKESIISYKLLTNMNEKNNHLGNDGVEGEQDLRAEMCAPEVFTGSHTNIKS</sequence>
<evidence type="ECO:0000313" key="3">
    <source>
        <dbReference type="EMBL" id="CAD7640449.1"/>
    </source>
</evidence>
<accession>A0A7R9LEX5</accession>
<evidence type="ECO:0000259" key="1">
    <source>
        <dbReference type="PROSITE" id="PS50191"/>
    </source>
</evidence>
<dbReference type="Proteomes" id="UP000728032">
    <property type="component" value="Unassembled WGS sequence"/>
</dbReference>
<dbReference type="AlphaFoldDB" id="A0A7R9LEX5"/>
<dbReference type="PANTHER" id="PTHR46384">
    <property type="entry name" value="MOTILE SPERM DOMAIN-CONTAINING PROTEIN 2"/>
    <property type="match status" value="1"/>
</dbReference>
<dbReference type="SUPFAM" id="SSF46938">
    <property type="entry name" value="CRAL/TRIO N-terminal domain"/>
    <property type="match status" value="1"/>
</dbReference>
<dbReference type="EMBL" id="OC915435">
    <property type="protein sequence ID" value="CAD7640449.1"/>
    <property type="molecule type" value="Genomic_DNA"/>
</dbReference>
<dbReference type="Gene3D" id="2.60.40.10">
    <property type="entry name" value="Immunoglobulins"/>
    <property type="match status" value="1"/>
</dbReference>
<dbReference type="Pfam" id="PF00650">
    <property type="entry name" value="CRAL_TRIO"/>
    <property type="match status" value="1"/>
</dbReference>
<dbReference type="GO" id="GO:0140284">
    <property type="term" value="C:endoplasmic reticulum-endosome membrane contact site"/>
    <property type="evidence" value="ECO:0007669"/>
    <property type="project" value="TreeGrafter"/>
</dbReference>
<dbReference type="OrthoDB" id="75724at2759"/>
<dbReference type="PROSITE" id="PS50202">
    <property type="entry name" value="MSP"/>
    <property type="match status" value="1"/>
</dbReference>
<evidence type="ECO:0000259" key="2">
    <source>
        <dbReference type="PROSITE" id="PS50202"/>
    </source>
</evidence>
<dbReference type="SUPFAM" id="SSF52087">
    <property type="entry name" value="CRAL/TRIO domain"/>
    <property type="match status" value="1"/>
</dbReference>
<dbReference type="InterPro" id="IPR000535">
    <property type="entry name" value="MSP_dom"/>
</dbReference>
<protein>
    <recommendedName>
        <fullName evidence="5">Motile sperm domain-containing protein 2</fullName>
    </recommendedName>
</protein>
<feature type="domain" description="CRAL-TRIO" evidence="1">
    <location>
        <begin position="84"/>
        <end position="241"/>
    </location>
</feature>
<proteinExistence type="predicted"/>
<keyword evidence="4" id="KW-1185">Reference proteome</keyword>
<dbReference type="InterPro" id="IPR053012">
    <property type="entry name" value="ER-organelle_contact"/>
</dbReference>
<organism evidence="3">
    <name type="scientific">Oppiella nova</name>
    <dbReference type="NCBI Taxonomy" id="334625"/>
    <lineage>
        <taxon>Eukaryota</taxon>
        <taxon>Metazoa</taxon>
        <taxon>Ecdysozoa</taxon>
        <taxon>Arthropoda</taxon>
        <taxon>Chelicerata</taxon>
        <taxon>Arachnida</taxon>
        <taxon>Acari</taxon>
        <taxon>Acariformes</taxon>
        <taxon>Sarcoptiformes</taxon>
        <taxon>Oribatida</taxon>
        <taxon>Brachypylina</taxon>
        <taxon>Oppioidea</taxon>
        <taxon>Oppiidae</taxon>
        <taxon>Oppiella</taxon>
    </lineage>
</organism>